<comment type="similarity">
    <text evidence="1">Belongs to the esterase D family.</text>
</comment>
<protein>
    <recommendedName>
        <fullName evidence="5">Alpha/beta hydrolase</fullName>
    </recommendedName>
</protein>
<dbReference type="PANTHER" id="PTHR40841:SF2">
    <property type="entry name" value="SIDEROPHORE-DEGRADING ESTERASE (EUROFUNG)"/>
    <property type="match status" value="1"/>
</dbReference>
<dbReference type="Proteomes" id="UP000037326">
    <property type="component" value="Unassembled WGS sequence"/>
</dbReference>
<dbReference type="InterPro" id="IPR000801">
    <property type="entry name" value="Esterase-like"/>
</dbReference>
<comment type="caution">
    <text evidence="3">The sequence shown here is derived from an EMBL/GenBank/DDBJ whole genome shotgun (WGS) entry which is preliminary data.</text>
</comment>
<dbReference type="SUPFAM" id="SSF53474">
    <property type="entry name" value="alpha/beta-Hydrolases"/>
    <property type="match status" value="1"/>
</dbReference>
<dbReference type="RefSeq" id="WP_049663151.1">
    <property type="nucleotide sequence ID" value="NZ_LFXJ01000002.1"/>
</dbReference>
<keyword evidence="2" id="KW-0378">Hydrolase</keyword>
<sequence>MIEEKVAKELDYSTQQITSKFTDYTYTVNIYVPNGEVPVGGFPVLYVLDGSSYFHLVKEAVRLQSRNAPKTGVLPAVVVGIGHGADMHERRFFDFTGQAETYSYPARFKGKGHEKHGGAENFSRFLEEELKPSIQAQFPVNMQHEALFGHSLAGYFVLWQLFHHQASFQRYIAISPSIWWNEHELFSYASKFLKERPFAYEKLFIGVGEFETFMVDDAQQIANKLQKIMDISFYEASEENHASIVPTVMSRAIRFVNKK</sequence>
<dbReference type="PANTHER" id="PTHR40841">
    <property type="entry name" value="SIDEROPHORE TRIACETYLFUSARININE C ESTERASE"/>
    <property type="match status" value="1"/>
</dbReference>
<reference evidence="4" key="1">
    <citation type="submission" date="2015-07" db="EMBL/GenBank/DDBJ databases">
        <authorList>
            <consortium name="Consortium for Microbial Forensics and Genomics (microFORGE)"/>
            <person name="Knight B.M."/>
            <person name="Roberts D.P."/>
            <person name="Lin D."/>
            <person name="Hari K."/>
            <person name="Fletcher J."/>
            <person name="Melcher U."/>
            <person name="Blagden T."/>
            <person name="Winegar R.A."/>
        </authorList>
    </citation>
    <scope>NUCLEOTIDE SEQUENCE [LARGE SCALE GENOMIC DNA]</scope>
    <source>
        <strain evidence="4">DSM 23493</strain>
    </source>
</reference>
<dbReference type="GO" id="GO:0016788">
    <property type="term" value="F:hydrolase activity, acting on ester bonds"/>
    <property type="evidence" value="ECO:0007669"/>
    <property type="project" value="TreeGrafter"/>
</dbReference>
<dbReference type="InterPro" id="IPR029058">
    <property type="entry name" value="AB_hydrolase_fold"/>
</dbReference>
<evidence type="ECO:0008006" key="5">
    <source>
        <dbReference type="Google" id="ProtNLM"/>
    </source>
</evidence>
<proteinExistence type="inferred from homology"/>
<dbReference type="Gene3D" id="3.40.50.1820">
    <property type="entry name" value="alpha/beta hydrolase"/>
    <property type="match status" value="1"/>
</dbReference>
<dbReference type="EMBL" id="LFXJ01000002">
    <property type="protein sequence ID" value="KMY33847.1"/>
    <property type="molecule type" value="Genomic_DNA"/>
</dbReference>
<organism evidence="3 4">
    <name type="scientific">Lysinibacillus xylanilyticus</name>
    <dbReference type="NCBI Taxonomy" id="582475"/>
    <lineage>
        <taxon>Bacteria</taxon>
        <taxon>Bacillati</taxon>
        <taxon>Bacillota</taxon>
        <taxon>Bacilli</taxon>
        <taxon>Bacillales</taxon>
        <taxon>Bacillaceae</taxon>
        <taxon>Lysinibacillus</taxon>
    </lineage>
</organism>
<dbReference type="PATRIC" id="fig|582475.4.peg.3931"/>
<dbReference type="GeneID" id="96597065"/>
<dbReference type="Pfam" id="PF00756">
    <property type="entry name" value="Esterase"/>
    <property type="match status" value="1"/>
</dbReference>
<accession>A0A0K9FI19</accession>
<evidence type="ECO:0000313" key="3">
    <source>
        <dbReference type="EMBL" id="KMY33847.1"/>
    </source>
</evidence>
<dbReference type="AlphaFoldDB" id="A0A0K9FI19"/>
<evidence type="ECO:0000313" key="4">
    <source>
        <dbReference type="Proteomes" id="UP000037326"/>
    </source>
</evidence>
<evidence type="ECO:0000256" key="1">
    <source>
        <dbReference type="ARBA" id="ARBA00005622"/>
    </source>
</evidence>
<dbReference type="InterPro" id="IPR052558">
    <property type="entry name" value="Siderophore_Hydrolase_D"/>
</dbReference>
<dbReference type="OrthoDB" id="9784036at2"/>
<name>A0A0K9FI19_9BACI</name>
<evidence type="ECO:0000256" key="2">
    <source>
        <dbReference type="ARBA" id="ARBA00022801"/>
    </source>
</evidence>
<gene>
    <name evidence="3" type="ORF">ACZ11_01875</name>
</gene>